<name>A0A9K3GKI9_9EUKA</name>
<sequence length="175" mass="18964">MHKPKPAKTKRISAADRKAVTIHDLDNALELLREEIRDKDKLLEGHLSGQLDTLAADLETLSRSKADAATVAGYAESVTQDVSTLQQWLAVLQAAAERLDAGFRDAERGTEGGIVEARLAVREGEREMRRVLGEGLTALHQSVTDRAEEVVSQHLAAADLPSLAARLVTEHTASL</sequence>
<dbReference type="EMBL" id="BDIP01002391">
    <property type="protein sequence ID" value="GIQ86233.1"/>
    <property type="molecule type" value="Genomic_DNA"/>
</dbReference>
<evidence type="ECO:0000313" key="2">
    <source>
        <dbReference type="Proteomes" id="UP000265618"/>
    </source>
</evidence>
<dbReference type="AlphaFoldDB" id="A0A9K3GKI9"/>
<keyword evidence="2" id="KW-1185">Reference proteome</keyword>
<dbReference type="Proteomes" id="UP000265618">
    <property type="component" value="Unassembled WGS sequence"/>
</dbReference>
<comment type="caution">
    <text evidence="1">The sequence shown here is derived from an EMBL/GenBank/DDBJ whole genome shotgun (WGS) entry which is preliminary data.</text>
</comment>
<reference evidence="1 2" key="1">
    <citation type="journal article" date="2018" name="PLoS ONE">
        <title>The draft genome of Kipferlia bialata reveals reductive genome evolution in fornicate parasites.</title>
        <authorList>
            <person name="Tanifuji G."/>
            <person name="Takabayashi S."/>
            <person name="Kume K."/>
            <person name="Takagi M."/>
            <person name="Nakayama T."/>
            <person name="Kamikawa R."/>
            <person name="Inagaki Y."/>
            <person name="Hashimoto T."/>
        </authorList>
    </citation>
    <scope>NUCLEOTIDE SEQUENCE [LARGE SCALE GENOMIC DNA]</scope>
    <source>
        <strain evidence="1">NY0173</strain>
    </source>
</reference>
<feature type="non-terminal residue" evidence="1">
    <location>
        <position position="175"/>
    </location>
</feature>
<gene>
    <name evidence="1" type="ORF">KIPB_008046</name>
</gene>
<protein>
    <submittedName>
        <fullName evidence="1">Uncharacterized protein</fullName>
    </submittedName>
</protein>
<evidence type="ECO:0000313" key="1">
    <source>
        <dbReference type="EMBL" id="GIQ86233.1"/>
    </source>
</evidence>
<proteinExistence type="predicted"/>
<organism evidence="1 2">
    <name type="scientific">Kipferlia bialata</name>
    <dbReference type="NCBI Taxonomy" id="797122"/>
    <lineage>
        <taxon>Eukaryota</taxon>
        <taxon>Metamonada</taxon>
        <taxon>Carpediemonas-like organisms</taxon>
        <taxon>Kipferlia</taxon>
    </lineage>
</organism>
<accession>A0A9K3GKI9</accession>